<name>A0A371EV11_MUCPR</name>
<feature type="non-terminal residue" evidence="1">
    <location>
        <position position="134"/>
    </location>
</feature>
<comment type="caution">
    <text evidence="1">The sequence shown here is derived from an EMBL/GenBank/DDBJ whole genome shotgun (WGS) entry which is preliminary data.</text>
</comment>
<gene>
    <name evidence="1" type="ORF">CR513_50983</name>
</gene>
<proteinExistence type="predicted"/>
<evidence type="ECO:0000313" key="1">
    <source>
        <dbReference type="EMBL" id="RDX69844.1"/>
    </source>
</evidence>
<dbReference type="EMBL" id="QJKJ01011942">
    <property type="protein sequence ID" value="RDX69844.1"/>
    <property type="molecule type" value="Genomic_DNA"/>
</dbReference>
<organism evidence="1 2">
    <name type="scientific">Mucuna pruriens</name>
    <name type="common">Velvet bean</name>
    <name type="synonym">Dolichos pruriens</name>
    <dbReference type="NCBI Taxonomy" id="157652"/>
    <lineage>
        <taxon>Eukaryota</taxon>
        <taxon>Viridiplantae</taxon>
        <taxon>Streptophyta</taxon>
        <taxon>Embryophyta</taxon>
        <taxon>Tracheophyta</taxon>
        <taxon>Spermatophyta</taxon>
        <taxon>Magnoliopsida</taxon>
        <taxon>eudicotyledons</taxon>
        <taxon>Gunneridae</taxon>
        <taxon>Pentapetalae</taxon>
        <taxon>rosids</taxon>
        <taxon>fabids</taxon>
        <taxon>Fabales</taxon>
        <taxon>Fabaceae</taxon>
        <taxon>Papilionoideae</taxon>
        <taxon>50 kb inversion clade</taxon>
        <taxon>NPAAA clade</taxon>
        <taxon>indigoferoid/millettioid clade</taxon>
        <taxon>Phaseoleae</taxon>
        <taxon>Mucuna</taxon>
    </lineage>
</organism>
<protein>
    <submittedName>
        <fullName evidence="1">Uncharacterized protein</fullName>
    </submittedName>
</protein>
<dbReference type="OrthoDB" id="10482814at2759"/>
<reference evidence="1" key="1">
    <citation type="submission" date="2018-05" db="EMBL/GenBank/DDBJ databases">
        <title>Draft genome of Mucuna pruriens seed.</title>
        <authorList>
            <person name="Nnadi N.E."/>
            <person name="Vos R."/>
            <person name="Hasami M.H."/>
            <person name="Devisetty U.K."/>
            <person name="Aguiy J.C."/>
        </authorList>
    </citation>
    <scope>NUCLEOTIDE SEQUENCE [LARGE SCALE GENOMIC DNA]</scope>
    <source>
        <strain evidence="1">JCA_2017</strain>
    </source>
</reference>
<sequence length="134" mass="15931">MESPSARDGDKRSIVVTISFHLNRVHLKRNQRRRIAPSIHMRLVARDVGVVHDPRIVDHRVNHRRRRAIHGGRPGHRRRRLRRRHRPVLPEVYALGELEPVVNRFRKFLRHHRRALGCEEKSAEEAKYLYAFGV</sequence>
<keyword evidence="2" id="KW-1185">Reference proteome</keyword>
<dbReference type="AlphaFoldDB" id="A0A371EV11"/>
<accession>A0A371EV11</accession>
<evidence type="ECO:0000313" key="2">
    <source>
        <dbReference type="Proteomes" id="UP000257109"/>
    </source>
</evidence>
<dbReference type="Proteomes" id="UP000257109">
    <property type="component" value="Unassembled WGS sequence"/>
</dbReference>